<protein>
    <submittedName>
        <fullName evidence="3">T9SS type A sorting domain-containing protein</fullName>
    </submittedName>
</protein>
<accession>A0A9X1FM07</accession>
<gene>
    <name evidence="3" type="ORF">KXJ69_02945</name>
</gene>
<evidence type="ECO:0000313" key="4">
    <source>
        <dbReference type="Proteomes" id="UP001138686"/>
    </source>
</evidence>
<dbReference type="EMBL" id="JAHWDP010000001">
    <property type="protein sequence ID" value="MBW2937045.1"/>
    <property type="molecule type" value="Genomic_DNA"/>
</dbReference>
<keyword evidence="1" id="KW-0732">Signal</keyword>
<dbReference type="RefSeq" id="WP_219051102.1">
    <property type="nucleotide sequence ID" value="NZ_JAHWDP010000001.1"/>
</dbReference>
<sequence length="367" mass="41608">MQKIIIILFFISPFCKAQDVFTDILQGEFPISISMVNNDLYVGTFPTTNSNARLFKIDTSNPSTAVLVSDFGSASSGVWKMAYYPSLNHLYTVEFFRFLKVDLNLTIPITGEEIGFVPNATAQGASIFNDELYIPSREIIYKWNIKGGGNELNPFFTESENSEIRNPVFYGNELYYSKREGNEFDIYKIDVTEPNPKPILVSFMDGIIGAVQSSLVVQNYLYLGIEGVSENKIVRLDLSENNLPLEPEILVSDTGGVPLGLTYKGNTIYYSTSDEQYIWSIIDPDLDLENYKNPRFTIFPNPSSDKLFIQNSKLDTFGFSIFDIQGKRLQTGIYSEEGINISNYEKGMYFLSVTKERNTETMKFIKN</sequence>
<comment type="caution">
    <text evidence="3">The sequence shown here is derived from an EMBL/GenBank/DDBJ whole genome shotgun (WGS) entry which is preliminary data.</text>
</comment>
<evidence type="ECO:0000313" key="3">
    <source>
        <dbReference type="EMBL" id="MBW2937045.1"/>
    </source>
</evidence>
<proteinExistence type="predicted"/>
<feature type="domain" description="Secretion system C-terminal sorting" evidence="2">
    <location>
        <begin position="298"/>
        <end position="365"/>
    </location>
</feature>
<dbReference type="Proteomes" id="UP001138686">
    <property type="component" value="Unassembled WGS sequence"/>
</dbReference>
<evidence type="ECO:0000259" key="2">
    <source>
        <dbReference type="Pfam" id="PF18962"/>
    </source>
</evidence>
<dbReference type="Pfam" id="PF18962">
    <property type="entry name" value="Por_Secre_tail"/>
    <property type="match status" value="1"/>
</dbReference>
<dbReference type="NCBIfam" id="TIGR04183">
    <property type="entry name" value="Por_Secre_tail"/>
    <property type="match status" value="1"/>
</dbReference>
<dbReference type="AlphaFoldDB" id="A0A9X1FM07"/>
<name>A0A9X1FM07_9FLAO</name>
<keyword evidence="4" id="KW-1185">Reference proteome</keyword>
<dbReference type="InterPro" id="IPR026444">
    <property type="entry name" value="Secre_tail"/>
</dbReference>
<evidence type="ECO:0000256" key="1">
    <source>
        <dbReference type="ARBA" id="ARBA00022729"/>
    </source>
</evidence>
<organism evidence="3 4">
    <name type="scientific">Halomarinibacterium sedimenti</name>
    <dbReference type="NCBI Taxonomy" id="2857106"/>
    <lineage>
        <taxon>Bacteria</taxon>
        <taxon>Pseudomonadati</taxon>
        <taxon>Bacteroidota</taxon>
        <taxon>Flavobacteriia</taxon>
        <taxon>Flavobacteriales</taxon>
        <taxon>Flavobacteriaceae</taxon>
        <taxon>Halomarinibacterium</taxon>
    </lineage>
</organism>
<reference evidence="3" key="1">
    <citation type="submission" date="2021-07" db="EMBL/GenBank/DDBJ databases">
        <title>Aureisphaera sp. CAU 1614 isolated from sea sediment.</title>
        <authorList>
            <person name="Kim W."/>
        </authorList>
    </citation>
    <scope>NUCLEOTIDE SEQUENCE</scope>
    <source>
        <strain evidence="3">CAU 1614</strain>
    </source>
</reference>